<accession>A0ACB6YY81</accession>
<name>A0ACB6YY81_THEGA</name>
<feature type="non-terminal residue" evidence="1">
    <location>
        <position position="1"/>
    </location>
</feature>
<evidence type="ECO:0000313" key="2">
    <source>
        <dbReference type="Proteomes" id="UP000886501"/>
    </source>
</evidence>
<evidence type="ECO:0000313" key="1">
    <source>
        <dbReference type="EMBL" id="KAF9642399.1"/>
    </source>
</evidence>
<proteinExistence type="predicted"/>
<dbReference type="Proteomes" id="UP000886501">
    <property type="component" value="Unassembled WGS sequence"/>
</dbReference>
<protein>
    <submittedName>
        <fullName evidence="1">Uncharacterized protein</fullName>
    </submittedName>
</protein>
<reference evidence="1" key="1">
    <citation type="submission" date="2019-10" db="EMBL/GenBank/DDBJ databases">
        <authorList>
            <consortium name="DOE Joint Genome Institute"/>
            <person name="Kuo A."/>
            <person name="Miyauchi S."/>
            <person name="Kiss E."/>
            <person name="Drula E."/>
            <person name="Kohler A."/>
            <person name="Sanchez-Garcia M."/>
            <person name="Andreopoulos B."/>
            <person name="Barry K.W."/>
            <person name="Bonito G."/>
            <person name="Buee M."/>
            <person name="Carver A."/>
            <person name="Chen C."/>
            <person name="Cichocki N."/>
            <person name="Clum A."/>
            <person name="Culley D."/>
            <person name="Crous P.W."/>
            <person name="Fauchery L."/>
            <person name="Girlanda M."/>
            <person name="Hayes R."/>
            <person name="Keri Z."/>
            <person name="Labutti K."/>
            <person name="Lipzen A."/>
            <person name="Lombard V."/>
            <person name="Magnuson J."/>
            <person name="Maillard F."/>
            <person name="Morin E."/>
            <person name="Murat C."/>
            <person name="Nolan M."/>
            <person name="Ohm R."/>
            <person name="Pangilinan J."/>
            <person name="Pereira M."/>
            <person name="Perotto S."/>
            <person name="Peter M."/>
            <person name="Riley R."/>
            <person name="Sitrit Y."/>
            <person name="Stielow B."/>
            <person name="Szollosi G."/>
            <person name="Zifcakova L."/>
            <person name="Stursova M."/>
            <person name="Spatafora J.W."/>
            <person name="Tedersoo L."/>
            <person name="Vaario L.-M."/>
            <person name="Yamada A."/>
            <person name="Yan M."/>
            <person name="Wang P."/>
            <person name="Xu J."/>
            <person name="Bruns T."/>
            <person name="Baldrian P."/>
            <person name="Vilgalys R."/>
            <person name="Henrissat B."/>
            <person name="Grigoriev I.V."/>
            <person name="Hibbett D."/>
            <person name="Nagy L.G."/>
            <person name="Martin F.M."/>
        </authorList>
    </citation>
    <scope>NUCLEOTIDE SEQUENCE</scope>
    <source>
        <strain evidence="1">P2</strain>
    </source>
</reference>
<feature type="non-terminal residue" evidence="1">
    <location>
        <position position="57"/>
    </location>
</feature>
<sequence>ESSKNNRTIFRRWGRSMKGTSADVHAGFNRGERYSILAAISVNGYISTRVVIGSVDS</sequence>
<reference evidence="1" key="2">
    <citation type="journal article" date="2020" name="Nat. Commun.">
        <title>Large-scale genome sequencing of mycorrhizal fungi provides insights into the early evolution of symbiotic traits.</title>
        <authorList>
            <person name="Miyauchi S."/>
            <person name="Kiss E."/>
            <person name="Kuo A."/>
            <person name="Drula E."/>
            <person name="Kohler A."/>
            <person name="Sanchez-Garcia M."/>
            <person name="Morin E."/>
            <person name="Andreopoulos B."/>
            <person name="Barry K.W."/>
            <person name="Bonito G."/>
            <person name="Buee M."/>
            <person name="Carver A."/>
            <person name="Chen C."/>
            <person name="Cichocki N."/>
            <person name="Clum A."/>
            <person name="Culley D."/>
            <person name="Crous P.W."/>
            <person name="Fauchery L."/>
            <person name="Girlanda M."/>
            <person name="Hayes R.D."/>
            <person name="Keri Z."/>
            <person name="LaButti K."/>
            <person name="Lipzen A."/>
            <person name="Lombard V."/>
            <person name="Magnuson J."/>
            <person name="Maillard F."/>
            <person name="Murat C."/>
            <person name="Nolan M."/>
            <person name="Ohm R.A."/>
            <person name="Pangilinan J."/>
            <person name="Pereira M.F."/>
            <person name="Perotto S."/>
            <person name="Peter M."/>
            <person name="Pfister S."/>
            <person name="Riley R."/>
            <person name="Sitrit Y."/>
            <person name="Stielow J.B."/>
            <person name="Szollosi G."/>
            <person name="Zifcakova L."/>
            <person name="Stursova M."/>
            <person name="Spatafora J.W."/>
            <person name="Tedersoo L."/>
            <person name="Vaario L.M."/>
            <person name="Yamada A."/>
            <person name="Yan M."/>
            <person name="Wang P."/>
            <person name="Xu J."/>
            <person name="Bruns T."/>
            <person name="Baldrian P."/>
            <person name="Vilgalys R."/>
            <person name="Dunand C."/>
            <person name="Henrissat B."/>
            <person name="Grigoriev I.V."/>
            <person name="Hibbett D."/>
            <person name="Nagy L.G."/>
            <person name="Martin F.M."/>
        </authorList>
    </citation>
    <scope>NUCLEOTIDE SEQUENCE</scope>
    <source>
        <strain evidence="1">P2</strain>
    </source>
</reference>
<gene>
    <name evidence="1" type="ORF">BDM02DRAFT_3073261</name>
</gene>
<keyword evidence="2" id="KW-1185">Reference proteome</keyword>
<comment type="caution">
    <text evidence="1">The sequence shown here is derived from an EMBL/GenBank/DDBJ whole genome shotgun (WGS) entry which is preliminary data.</text>
</comment>
<dbReference type="EMBL" id="MU118498">
    <property type="protein sequence ID" value="KAF9642399.1"/>
    <property type="molecule type" value="Genomic_DNA"/>
</dbReference>
<organism evidence="1 2">
    <name type="scientific">Thelephora ganbajun</name>
    <name type="common">Ganba fungus</name>
    <dbReference type="NCBI Taxonomy" id="370292"/>
    <lineage>
        <taxon>Eukaryota</taxon>
        <taxon>Fungi</taxon>
        <taxon>Dikarya</taxon>
        <taxon>Basidiomycota</taxon>
        <taxon>Agaricomycotina</taxon>
        <taxon>Agaricomycetes</taxon>
        <taxon>Thelephorales</taxon>
        <taxon>Thelephoraceae</taxon>
        <taxon>Thelephora</taxon>
    </lineage>
</organism>